<evidence type="ECO:0000313" key="1">
    <source>
        <dbReference type="EMBL" id="KDR35146.1"/>
    </source>
</evidence>
<organism evidence="1 2">
    <name type="scientific">Caballeronia grimmiae</name>
    <dbReference type="NCBI Taxonomy" id="1071679"/>
    <lineage>
        <taxon>Bacteria</taxon>
        <taxon>Pseudomonadati</taxon>
        <taxon>Pseudomonadota</taxon>
        <taxon>Betaproteobacteria</taxon>
        <taxon>Burkholderiales</taxon>
        <taxon>Burkholderiaceae</taxon>
        <taxon>Caballeronia</taxon>
    </lineage>
</organism>
<protein>
    <submittedName>
        <fullName evidence="1">Uncharacterized protein</fullName>
    </submittedName>
</protein>
<name>A0A069PD03_9BURK</name>
<proteinExistence type="predicted"/>
<reference evidence="1 2" key="1">
    <citation type="submission" date="2014-03" db="EMBL/GenBank/DDBJ databases">
        <title>Draft Genome Sequences of Four Burkholderia Strains.</title>
        <authorList>
            <person name="Liu X.Y."/>
            <person name="Li C.X."/>
            <person name="Xu J.H."/>
        </authorList>
    </citation>
    <scope>NUCLEOTIDE SEQUENCE [LARGE SCALE GENOMIC DNA]</scope>
    <source>
        <strain evidence="1 2">R27</strain>
    </source>
</reference>
<dbReference type="EMBL" id="JFHE01000009">
    <property type="protein sequence ID" value="KDR35146.1"/>
    <property type="molecule type" value="Genomic_DNA"/>
</dbReference>
<gene>
    <name evidence="1" type="ORF">BG57_32440</name>
</gene>
<evidence type="ECO:0000313" key="2">
    <source>
        <dbReference type="Proteomes" id="UP000027439"/>
    </source>
</evidence>
<sequence length="104" mass="12294">MLLGQQHAATDLGIYLVHRDRMYFRQQVIPGWFCPGQRSVGQGIRRTERDRFVIDNDFHTYAIQMTFQLQPAMVVQQTSIVRTRIAMMFLFWAPRVMVEPRALH</sequence>
<dbReference type="AlphaFoldDB" id="A0A069PD03"/>
<dbReference type="Proteomes" id="UP000027439">
    <property type="component" value="Unassembled WGS sequence"/>
</dbReference>
<accession>A0A069PD03</accession>
<comment type="caution">
    <text evidence="1">The sequence shown here is derived from an EMBL/GenBank/DDBJ whole genome shotgun (WGS) entry which is preliminary data.</text>
</comment>